<evidence type="ECO:0000313" key="2">
    <source>
        <dbReference type="EMBL" id="QDF65160.1"/>
    </source>
</evidence>
<name>A0A4Y6I763_9MOLU</name>
<protein>
    <submittedName>
        <fullName evidence="2">RNA-binding S4 domain-containing protein</fullName>
    </submittedName>
</protein>
<keyword evidence="3" id="KW-1185">Reference proteome</keyword>
<accession>A0A4Y6I763</accession>
<keyword evidence="1" id="KW-0694">RNA-binding</keyword>
<dbReference type="PROSITE" id="PS50889">
    <property type="entry name" value="S4"/>
    <property type="match status" value="1"/>
</dbReference>
<proteinExistence type="predicted"/>
<dbReference type="GO" id="GO:0003723">
    <property type="term" value="F:RNA binding"/>
    <property type="evidence" value="ECO:0007669"/>
    <property type="project" value="UniProtKB-KW"/>
</dbReference>
<reference evidence="2 3" key="1">
    <citation type="submission" date="2019-06" db="EMBL/GenBank/DDBJ databases">
        <title>Mycoplasma nasistruthionis sp. nov. str Ms03.</title>
        <authorList>
            <person name="Botes A."/>
        </authorList>
    </citation>
    <scope>NUCLEOTIDE SEQUENCE [LARGE SCALE GENOMIC DNA]</scope>
    <source>
        <strain evidence="2 3">Ms03</strain>
    </source>
</reference>
<dbReference type="Gene3D" id="3.10.290.10">
    <property type="entry name" value="RNA-binding S4 domain"/>
    <property type="match status" value="1"/>
</dbReference>
<dbReference type="Proteomes" id="UP000315201">
    <property type="component" value="Chromosome"/>
</dbReference>
<gene>
    <name evidence="2" type="ORF">FIV53_02590</name>
</gene>
<evidence type="ECO:0000313" key="3">
    <source>
        <dbReference type="Proteomes" id="UP000315201"/>
    </source>
</evidence>
<sequence>MTFKIKDDHIKLSQFLKVIGLIDTGGASKNFLETNTILINDKVPAGRSAKLRDGDVIFINSTYYKIEK</sequence>
<dbReference type="SUPFAM" id="SSF55174">
    <property type="entry name" value="Alpha-L RNA-binding motif"/>
    <property type="match status" value="1"/>
</dbReference>
<dbReference type="InterPro" id="IPR036986">
    <property type="entry name" value="S4_RNA-bd_sf"/>
</dbReference>
<dbReference type="EMBL" id="CP041147">
    <property type="protein sequence ID" value="QDF65160.1"/>
    <property type="molecule type" value="Genomic_DNA"/>
</dbReference>
<organism evidence="2 3">
    <name type="scientific">Mycoplasma nasistruthionis</name>
    <dbReference type="NCBI Taxonomy" id="353852"/>
    <lineage>
        <taxon>Bacteria</taxon>
        <taxon>Bacillati</taxon>
        <taxon>Mycoplasmatota</taxon>
        <taxon>Mollicutes</taxon>
        <taxon>Mycoplasmataceae</taxon>
        <taxon>Mycoplasma</taxon>
    </lineage>
</organism>
<dbReference type="AlphaFoldDB" id="A0A4Y6I763"/>
<dbReference type="Pfam" id="PF13275">
    <property type="entry name" value="S4_2"/>
    <property type="match status" value="1"/>
</dbReference>
<dbReference type="RefSeq" id="WP_208664709.1">
    <property type="nucleotide sequence ID" value="NZ_CP041147.1"/>
</dbReference>
<evidence type="ECO:0000256" key="1">
    <source>
        <dbReference type="PROSITE-ProRule" id="PRU00182"/>
    </source>
</evidence>